<dbReference type="HOGENOM" id="CLU_000837_25_1_1"/>
<keyword evidence="5" id="KW-0547">Nucleotide-binding</keyword>
<dbReference type="InterPro" id="IPR036576">
    <property type="entry name" value="WRKY_dom_sf"/>
</dbReference>
<reference evidence="15" key="2">
    <citation type="submission" date="2015-03" db="UniProtKB">
        <authorList>
            <consortium name="EnsemblPlants"/>
        </authorList>
    </citation>
    <scope>IDENTIFICATION</scope>
</reference>
<dbReference type="GO" id="GO:0043565">
    <property type="term" value="F:sequence-specific DNA binding"/>
    <property type="evidence" value="ECO:0007669"/>
    <property type="project" value="InterPro"/>
</dbReference>
<dbReference type="InterPro" id="IPR041118">
    <property type="entry name" value="Rx_N"/>
</dbReference>
<dbReference type="SUPFAM" id="SSF52058">
    <property type="entry name" value="L domain-like"/>
    <property type="match status" value="1"/>
</dbReference>
<feature type="compositionally biased region" description="Low complexity" evidence="12">
    <location>
        <begin position="1325"/>
        <end position="1351"/>
    </location>
</feature>
<dbReference type="PROSITE" id="PS50811">
    <property type="entry name" value="WRKY"/>
    <property type="match status" value="1"/>
</dbReference>
<evidence type="ECO:0008006" key="17">
    <source>
        <dbReference type="Google" id="ProtNLM"/>
    </source>
</evidence>
<dbReference type="GO" id="GO:0009626">
    <property type="term" value="P:plant-type hypersensitive response"/>
    <property type="evidence" value="ECO:0007669"/>
    <property type="project" value="UniProtKB-ARBA"/>
</dbReference>
<keyword evidence="9" id="KW-0238">DNA-binding</keyword>
<keyword evidence="3" id="KW-0433">Leucine-rich repeat</keyword>
<evidence type="ECO:0000313" key="15">
    <source>
        <dbReference type="EnsemblPlants" id="OBART11G23060.1"/>
    </source>
</evidence>
<dbReference type="Pfam" id="PF23598">
    <property type="entry name" value="LRR_14"/>
    <property type="match status" value="1"/>
</dbReference>
<dbReference type="GO" id="GO:0043531">
    <property type="term" value="F:ADP binding"/>
    <property type="evidence" value="ECO:0007669"/>
    <property type="project" value="InterPro"/>
</dbReference>
<dbReference type="Pfam" id="PF03106">
    <property type="entry name" value="WRKY"/>
    <property type="match status" value="1"/>
</dbReference>
<dbReference type="Gene3D" id="2.170.150.80">
    <property type="entry name" value="NAC domain"/>
    <property type="match status" value="1"/>
</dbReference>
<dbReference type="Gene3D" id="1.20.5.4130">
    <property type="match status" value="1"/>
</dbReference>
<keyword evidence="16" id="KW-1185">Reference proteome</keyword>
<dbReference type="GO" id="GO:0042742">
    <property type="term" value="P:defense response to bacterium"/>
    <property type="evidence" value="ECO:0007669"/>
    <property type="project" value="UniProtKB-ARBA"/>
</dbReference>
<name>A0A0D3HQ12_9ORYZ</name>
<keyword evidence="11" id="KW-0539">Nucleus</keyword>
<dbReference type="PaxDb" id="65489-OBART11G23060.1"/>
<dbReference type="STRING" id="65489.A0A0D3HQ12"/>
<dbReference type="GO" id="GO:0003700">
    <property type="term" value="F:DNA-binding transcription factor activity"/>
    <property type="evidence" value="ECO:0007669"/>
    <property type="project" value="InterPro"/>
</dbReference>
<dbReference type="InterPro" id="IPR032675">
    <property type="entry name" value="LRR_dom_sf"/>
</dbReference>
<dbReference type="FunFam" id="1.10.10.10:FF:000322">
    <property type="entry name" value="Probable disease resistance protein At1g63360"/>
    <property type="match status" value="1"/>
</dbReference>
<organism evidence="15">
    <name type="scientific">Oryza barthii</name>
    <dbReference type="NCBI Taxonomy" id="65489"/>
    <lineage>
        <taxon>Eukaryota</taxon>
        <taxon>Viridiplantae</taxon>
        <taxon>Streptophyta</taxon>
        <taxon>Embryophyta</taxon>
        <taxon>Tracheophyta</taxon>
        <taxon>Spermatophyta</taxon>
        <taxon>Magnoliopsida</taxon>
        <taxon>Liliopsida</taxon>
        <taxon>Poales</taxon>
        <taxon>Poaceae</taxon>
        <taxon>BOP clade</taxon>
        <taxon>Oryzoideae</taxon>
        <taxon>Oryzeae</taxon>
        <taxon>Oryzinae</taxon>
        <taxon>Oryza</taxon>
    </lineage>
</organism>
<dbReference type="Gene3D" id="3.80.10.10">
    <property type="entry name" value="Ribonuclease Inhibitor"/>
    <property type="match status" value="1"/>
</dbReference>
<dbReference type="Pfam" id="PF18052">
    <property type="entry name" value="Rx_N"/>
    <property type="match status" value="1"/>
</dbReference>
<dbReference type="PRINTS" id="PR00364">
    <property type="entry name" value="DISEASERSIST"/>
</dbReference>
<feature type="domain" description="WRKY" evidence="13">
    <location>
        <begin position="1230"/>
        <end position="1269"/>
    </location>
</feature>
<feature type="compositionally biased region" description="Basic residues" evidence="12">
    <location>
        <begin position="110"/>
        <end position="124"/>
    </location>
</feature>
<dbReference type="InterPro" id="IPR042197">
    <property type="entry name" value="Apaf_helical"/>
</dbReference>
<evidence type="ECO:0000256" key="6">
    <source>
        <dbReference type="ARBA" id="ARBA00022821"/>
    </source>
</evidence>
<keyword evidence="8" id="KW-0175">Coiled coil</keyword>
<feature type="compositionally biased region" description="Basic and acidic residues" evidence="12">
    <location>
        <begin position="965"/>
        <end position="982"/>
    </location>
</feature>
<dbReference type="GO" id="GO:0005634">
    <property type="term" value="C:nucleus"/>
    <property type="evidence" value="ECO:0007669"/>
    <property type="project" value="UniProtKB-SubCell"/>
</dbReference>
<keyword evidence="10" id="KW-0804">Transcription</keyword>
<dbReference type="Pfam" id="PF00931">
    <property type="entry name" value="NB-ARC"/>
    <property type="match status" value="1"/>
</dbReference>
<dbReference type="InterPro" id="IPR058922">
    <property type="entry name" value="WHD_DRP"/>
</dbReference>
<accession>A0A0D3HQ12</accession>
<comment type="subcellular location">
    <subcellularLocation>
        <location evidence="1">Nucleus</location>
    </subcellularLocation>
</comment>
<feature type="region of interest" description="Disordered" evidence="12">
    <location>
        <begin position="1292"/>
        <end position="1351"/>
    </location>
</feature>
<keyword evidence="4" id="KW-0677">Repeat</keyword>
<evidence type="ECO:0000313" key="16">
    <source>
        <dbReference type="Proteomes" id="UP000026960"/>
    </source>
</evidence>
<dbReference type="InterPro" id="IPR003441">
    <property type="entry name" value="NAC-dom"/>
</dbReference>
<keyword evidence="7" id="KW-0805">Transcription regulation</keyword>
<dbReference type="Pfam" id="PF23559">
    <property type="entry name" value="WHD_DRP"/>
    <property type="match status" value="1"/>
</dbReference>
<keyword evidence="6" id="KW-0611">Plant defense</keyword>
<evidence type="ECO:0000256" key="5">
    <source>
        <dbReference type="ARBA" id="ARBA00022741"/>
    </source>
</evidence>
<dbReference type="InterPro" id="IPR002182">
    <property type="entry name" value="NB-ARC"/>
</dbReference>
<feature type="compositionally biased region" description="Acidic residues" evidence="12">
    <location>
        <begin position="954"/>
        <end position="964"/>
    </location>
</feature>
<feature type="region of interest" description="Disordered" evidence="12">
    <location>
        <begin position="1186"/>
        <end position="1207"/>
    </location>
</feature>
<comment type="similarity">
    <text evidence="2">Belongs to the disease resistance NB-LRR family.</text>
</comment>
<dbReference type="InterPro" id="IPR027417">
    <property type="entry name" value="P-loop_NTPase"/>
</dbReference>
<dbReference type="Proteomes" id="UP000026960">
    <property type="component" value="Chromosome 11"/>
</dbReference>
<dbReference type="SUPFAM" id="SSF101941">
    <property type="entry name" value="NAC domain"/>
    <property type="match status" value="1"/>
</dbReference>
<dbReference type="PROSITE" id="PS51005">
    <property type="entry name" value="NAC"/>
    <property type="match status" value="1"/>
</dbReference>
<evidence type="ECO:0000256" key="9">
    <source>
        <dbReference type="ARBA" id="ARBA00023125"/>
    </source>
</evidence>
<dbReference type="Gene3D" id="2.20.25.80">
    <property type="entry name" value="WRKY domain"/>
    <property type="match status" value="1"/>
</dbReference>
<evidence type="ECO:0000259" key="14">
    <source>
        <dbReference type="PROSITE" id="PS51005"/>
    </source>
</evidence>
<evidence type="ECO:0000256" key="11">
    <source>
        <dbReference type="ARBA" id="ARBA00023242"/>
    </source>
</evidence>
<evidence type="ECO:0000259" key="13">
    <source>
        <dbReference type="PROSITE" id="PS50811"/>
    </source>
</evidence>
<evidence type="ECO:0000256" key="8">
    <source>
        <dbReference type="ARBA" id="ARBA00023054"/>
    </source>
</evidence>
<dbReference type="eggNOG" id="KOG4658">
    <property type="taxonomic scope" value="Eukaryota"/>
</dbReference>
<evidence type="ECO:0000256" key="3">
    <source>
        <dbReference type="ARBA" id="ARBA00022614"/>
    </source>
</evidence>
<proteinExistence type="inferred from homology"/>
<sequence length="1351" mass="152049">MEVSTCALWGAMFNLPGRLDELLRRHGSMLPKGAEEEIPLIKRDLEKIISILHDHNHNHNDEEMEGHASGAIMVRRCWIKEVRELGYDIEDCIDHYEHGAAGCSSSRSIPHPRRKITRRRRRTTKMPPRLPDKLKQRLWMANMIREFSLRVQEALQRHATYNLGGSSSSTNDDASSDHRLSVGEYAHDCRHFGIHSSTAMDKLREWLDVDSGEEKLKVVFLVGAGGVGKTTVASELYGELRRRFECGAFVRTSQKPNITRLLISMLSQVRPHQSPENWKFHTLISSIRTHLQDKSIILTTTEIEDLAFQSYDYDYKYVFKMKPLGEDDSRDLFFSTVFGPNSTCPTNLREVSCDIIRKCGGLPLAIVTIASLLAKLRKWEQWGYVNKDLGYSLMTNPTMEGIKQVMNLSYNNLPQHLKPCMLYLSIYQEDYIIWKDDLVNQWMAEGLICGTQGHDNEEISGTYFEELVGRKMVQPVHINENGKVLSCVIHPMVLNFIKYKSIEENFITAIDHSQINTVIADKVRRLSIHFGNTKDASIPTNMRLSQVRTLAIFGFFKCIPFIMDFRLLKVLILHFWDDEDSTSFDLTKISELFRLRYLKIISNVTLKLQKQIQGLQHLETLQIDARVSAVPSDITHLTGLLHLNLPADTVLPDGIGQMTSLRTLSFYLNGNSIENVISLGELTNIRDLQFTCSSIQPDNLKKKMQCLGSIIERLRNLKSITLLPTRSSYANSLEDAGATSMRIHVDSLSSVSSPPAHLERLELLPRICILSYFPMWIGNLSKLCILKIGVRELVKNDIDVLGGLPALIVLSLYVHTKPEEIIVFDKTGFPVLKYLKFNCCVPWLRFKEDSMHNLRKLKLGYNAHRADEESTIPDGMEYLSLHLNEVSVKIGVADPEKYDKLSAELEYKLAFGFDMIIRPTVNIRCVKHIFDCKVSKSRLAQEDYGKVEQHEILEEDTDVPDEVDEIKQDSGQEASKRADSNSTLSDRHILLLLTNKLDKQPDDPTHTIPVVGVYSVDPWQLRAKAEVDTRKGEPWLYFCPEPGKEGSSRSTPSGYWKAQAGPSHRIIYSTGGLPIGVKNTMVFHYSSAESATKTGWIMDEFTAFHNEGGGTTIPKPRSDISLCRLYTTQGPSALCSTEGSSSEWPIRRGMVPRMEGALEAPKQCEKGTTTEGKGIIESVLLAGENANKNADSDKSRKRRTTESRLGGSRQLVRKVTTSCDPNADGLSGSWRMYGQKYIDVDSRWPRSYYRCTHRSTHDCRATRTVQQRRCTGDGTPMYEVLDYGEHTCPVQHQQQLPSHSDDDRGSGISAAVQQPSTTPGAADTGSVDHVSSVSGSATSASPASSPPAGNS</sequence>
<dbReference type="Gene3D" id="1.10.8.430">
    <property type="entry name" value="Helical domain of apoptotic protease-activating factors"/>
    <property type="match status" value="1"/>
</dbReference>
<dbReference type="Pfam" id="PF02365">
    <property type="entry name" value="NAM"/>
    <property type="match status" value="1"/>
</dbReference>
<dbReference type="EnsemblPlants" id="OBART11G23060.1">
    <property type="protein sequence ID" value="OBART11G23060.1"/>
    <property type="gene ID" value="OBART11G23060"/>
</dbReference>
<dbReference type="InterPro" id="IPR044974">
    <property type="entry name" value="Disease_R_plants"/>
</dbReference>
<dbReference type="PANTHER" id="PTHR23155:SF1094">
    <property type="entry name" value="OS11G0686400 PROTEIN"/>
    <property type="match status" value="1"/>
</dbReference>
<dbReference type="InterPro" id="IPR003657">
    <property type="entry name" value="WRKY_dom"/>
</dbReference>
<dbReference type="PANTHER" id="PTHR23155">
    <property type="entry name" value="DISEASE RESISTANCE PROTEIN RP"/>
    <property type="match status" value="1"/>
</dbReference>
<dbReference type="SUPFAM" id="SSF118290">
    <property type="entry name" value="WRKY DNA-binding domain"/>
    <property type="match status" value="1"/>
</dbReference>
<reference evidence="15" key="1">
    <citation type="journal article" date="2009" name="Rice">
        <title>De Novo Next Generation Sequencing of Plant Genomes.</title>
        <authorList>
            <person name="Rounsley S."/>
            <person name="Marri P.R."/>
            <person name="Yu Y."/>
            <person name="He R."/>
            <person name="Sisneros N."/>
            <person name="Goicoechea J.L."/>
            <person name="Lee S.J."/>
            <person name="Angelova A."/>
            <person name="Kudrna D."/>
            <person name="Luo M."/>
            <person name="Affourtit J."/>
            <person name="Desany B."/>
            <person name="Knight J."/>
            <person name="Niazi F."/>
            <person name="Egholm M."/>
            <person name="Wing R.A."/>
        </authorList>
    </citation>
    <scope>NUCLEOTIDE SEQUENCE [LARGE SCALE GENOMIC DNA]</scope>
    <source>
        <strain evidence="15">cv. IRGC 105608</strain>
    </source>
</reference>
<protein>
    <recommendedName>
        <fullName evidence="17">WRKY domain-containing protein</fullName>
    </recommendedName>
</protein>
<evidence type="ECO:0000256" key="2">
    <source>
        <dbReference type="ARBA" id="ARBA00008894"/>
    </source>
</evidence>
<dbReference type="InterPro" id="IPR055414">
    <property type="entry name" value="LRR_R13L4/SHOC2-like"/>
</dbReference>
<evidence type="ECO:0000256" key="7">
    <source>
        <dbReference type="ARBA" id="ARBA00023015"/>
    </source>
</evidence>
<dbReference type="GO" id="GO:0002758">
    <property type="term" value="P:innate immune response-activating signaling pathway"/>
    <property type="evidence" value="ECO:0007669"/>
    <property type="project" value="UniProtKB-ARBA"/>
</dbReference>
<feature type="region of interest" description="Disordered" evidence="12">
    <location>
        <begin position="954"/>
        <end position="982"/>
    </location>
</feature>
<dbReference type="InterPro" id="IPR036093">
    <property type="entry name" value="NAC_dom_sf"/>
</dbReference>
<dbReference type="Gramene" id="OBART11G23060.1">
    <property type="protein sequence ID" value="OBART11G23060.1"/>
    <property type="gene ID" value="OBART11G23060"/>
</dbReference>
<evidence type="ECO:0000256" key="1">
    <source>
        <dbReference type="ARBA" id="ARBA00004123"/>
    </source>
</evidence>
<feature type="region of interest" description="Disordered" evidence="12">
    <location>
        <begin position="101"/>
        <end position="129"/>
    </location>
</feature>
<feature type="domain" description="NAC" evidence="14">
    <location>
        <begin position="975"/>
        <end position="1128"/>
    </location>
</feature>
<dbReference type="SMART" id="SM00774">
    <property type="entry name" value="WRKY"/>
    <property type="match status" value="1"/>
</dbReference>
<dbReference type="SUPFAM" id="SSF52540">
    <property type="entry name" value="P-loop containing nucleoside triphosphate hydrolases"/>
    <property type="match status" value="1"/>
</dbReference>
<dbReference type="Gene3D" id="3.40.50.300">
    <property type="entry name" value="P-loop containing nucleotide triphosphate hydrolases"/>
    <property type="match status" value="1"/>
</dbReference>
<evidence type="ECO:0000256" key="12">
    <source>
        <dbReference type="SAM" id="MobiDB-lite"/>
    </source>
</evidence>
<evidence type="ECO:0000256" key="10">
    <source>
        <dbReference type="ARBA" id="ARBA00023163"/>
    </source>
</evidence>
<evidence type="ECO:0000256" key="4">
    <source>
        <dbReference type="ARBA" id="ARBA00022737"/>
    </source>
</evidence>